<name>A0ABS6CFL6_9ACTN</name>
<comment type="caution">
    <text evidence="1">The sequence shown here is derived from an EMBL/GenBank/DDBJ whole genome shotgun (WGS) entry which is preliminary data.</text>
</comment>
<organism evidence="1 2">
    <name type="scientific">Streptomyces niphimycinicus</name>
    <dbReference type="NCBI Taxonomy" id="2842201"/>
    <lineage>
        <taxon>Bacteria</taxon>
        <taxon>Bacillati</taxon>
        <taxon>Actinomycetota</taxon>
        <taxon>Actinomycetes</taxon>
        <taxon>Kitasatosporales</taxon>
        <taxon>Streptomycetaceae</taxon>
        <taxon>Streptomyces</taxon>
    </lineage>
</organism>
<gene>
    <name evidence="1" type="ORF">KN815_16180</name>
</gene>
<reference evidence="1 2" key="1">
    <citation type="submission" date="2021-06" db="EMBL/GenBank/DDBJ databases">
        <authorList>
            <person name="Pan X."/>
        </authorList>
    </citation>
    <scope>NUCLEOTIDE SEQUENCE [LARGE SCALE GENOMIC DNA]</scope>
    <source>
        <strain evidence="1 2">4503</strain>
    </source>
</reference>
<evidence type="ECO:0000313" key="1">
    <source>
        <dbReference type="EMBL" id="MBU3865560.1"/>
    </source>
</evidence>
<dbReference type="EMBL" id="JAHLEM010000163">
    <property type="protein sequence ID" value="MBU3865560.1"/>
    <property type="molecule type" value="Genomic_DNA"/>
</dbReference>
<proteinExistence type="predicted"/>
<dbReference type="Proteomes" id="UP000720508">
    <property type="component" value="Unassembled WGS sequence"/>
</dbReference>
<accession>A0ABS6CFL6</accession>
<sequence>MDTARNEALDEWLKAHEHSSNSFARRMNTAVEQITGTLGTYDGRTVREWRAGRVGWPNAVTRAALTAVTGLDPIELGFIPRGRTQPQEPREDPLLRRTFVASVPAAAVTAAAPAAARPTVGTSDVQRFRRHLADLWERDDQEGGGPDLERRALALATATDELQRTGSATSRVRSRLYALGATFTATAMWAAVDSRGLDRAQRHMERAITLAGLSGDGQVQHQIWRYASMLAGQQARWVDAVAASEAAMAASAHRRDPLYASLSHARLALALPGTGDPARAARALGRAQAAYERANLGEWRPASMRFYTRGELDGLVGITHLRLGQADRAEYHLHRCIAALRPDQHRNRALYTMHAAFAQLDQGEAEAACATAGGVIPPPGSTSAGRIPHLLTTFTNRLHAIAPDAAVTREWNARTVA</sequence>
<evidence type="ECO:0000313" key="2">
    <source>
        <dbReference type="Proteomes" id="UP000720508"/>
    </source>
</evidence>
<dbReference type="RefSeq" id="WP_216342627.1">
    <property type="nucleotide sequence ID" value="NZ_JAHLEM010000163.1"/>
</dbReference>
<keyword evidence="2" id="KW-1185">Reference proteome</keyword>
<evidence type="ECO:0008006" key="3">
    <source>
        <dbReference type="Google" id="ProtNLM"/>
    </source>
</evidence>
<protein>
    <recommendedName>
        <fullName evidence="3">Tat pathway signal protein</fullName>
    </recommendedName>
</protein>